<evidence type="ECO:0000256" key="5">
    <source>
        <dbReference type="ARBA" id="ARBA00022603"/>
    </source>
</evidence>
<dbReference type="SUPFAM" id="SSF75217">
    <property type="entry name" value="alpha/beta knot"/>
    <property type="match status" value="1"/>
</dbReference>
<comment type="subcellular location">
    <subcellularLocation>
        <location evidence="1 10">Cytoplasm</location>
    </subcellularLocation>
</comment>
<gene>
    <name evidence="13" type="ORF">ERS672216_00161</name>
</gene>
<dbReference type="NCBIfam" id="NF008695">
    <property type="entry name" value="PRK11713.3-3"/>
    <property type="match status" value="1"/>
</dbReference>
<evidence type="ECO:0000256" key="2">
    <source>
        <dbReference type="ARBA" id="ARBA00005528"/>
    </source>
</evidence>
<evidence type="ECO:0000256" key="4">
    <source>
        <dbReference type="ARBA" id="ARBA00022552"/>
    </source>
</evidence>
<keyword evidence="7 10" id="KW-0949">S-adenosyl-L-methionine</keyword>
<dbReference type="AlphaFoldDB" id="A0A128EAP9"/>
<dbReference type="PANTHER" id="PTHR30027">
    <property type="entry name" value="RIBOSOMAL RNA SMALL SUBUNIT METHYLTRANSFERASE E"/>
    <property type="match status" value="1"/>
</dbReference>
<dbReference type="InterPro" id="IPR046886">
    <property type="entry name" value="RsmE_MTase_dom"/>
</dbReference>
<comment type="catalytic activity">
    <reaction evidence="9 10">
        <text>uridine(1498) in 16S rRNA + S-adenosyl-L-methionine = N(3)-methyluridine(1498) in 16S rRNA + S-adenosyl-L-homocysteine + H(+)</text>
        <dbReference type="Rhea" id="RHEA:42920"/>
        <dbReference type="Rhea" id="RHEA-COMP:10283"/>
        <dbReference type="Rhea" id="RHEA-COMP:10284"/>
        <dbReference type="ChEBI" id="CHEBI:15378"/>
        <dbReference type="ChEBI" id="CHEBI:57856"/>
        <dbReference type="ChEBI" id="CHEBI:59789"/>
        <dbReference type="ChEBI" id="CHEBI:65315"/>
        <dbReference type="ChEBI" id="CHEBI:74502"/>
        <dbReference type="EC" id="2.1.1.193"/>
    </reaction>
</comment>
<name>A0A128EAP9_9BACT</name>
<dbReference type="RefSeq" id="WP_075531332.1">
    <property type="nucleotide sequence ID" value="NZ_CP053844.1"/>
</dbReference>
<evidence type="ECO:0000256" key="10">
    <source>
        <dbReference type="PIRNR" id="PIRNR015601"/>
    </source>
</evidence>
<evidence type="ECO:0000256" key="1">
    <source>
        <dbReference type="ARBA" id="ARBA00004496"/>
    </source>
</evidence>
<keyword evidence="5 10" id="KW-0489">Methyltransferase</keyword>
<keyword evidence="14" id="KW-1185">Reference proteome</keyword>
<evidence type="ECO:0000256" key="8">
    <source>
        <dbReference type="ARBA" id="ARBA00025699"/>
    </source>
</evidence>
<dbReference type="InterPro" id="IPR029026">
    <property type="entry name" value="tRNA_m1G_MTases_N"/>
</dbReference>
<dbReference type="InterPro" id="IPR046887">
    <property type="entry name" value="RsmE_PUA-like"/>
</dbReference>
<dbReference type="Gene3D" id="3.40.1280.10">
    <property type="match status" value="1"/>
</dbReference>
<evidence type="ECO:0000313" key="14">
    <source>
        <dbReference type="Proteomes" id="UP000069632"/>
    </source>
</evidence>
<dbReference type="EC" id="2.1.1.193" evidence="10"/>
<dbReference type="GO" id="GO:0070475">
    <property type="term" value="P:rRNA base methylation"/>
    <property type="evidence" value="ECO:0007669"/>
    <property type="project" value="TreeGrafter"/>
</dbReference>
<feature type="domain" description="Ribosomal RNA small subunit methyltransferase E methyltransferase" evidence="11">
    <location>
        <begin position="73"/>
        <end position="215"/>
    </location>
</feature>
<evidence type="ECO:0000256" key="7">
    <source>
        <dbReference type="ARBA" id="ARBA00022691"/>
    </source>
</evidence>
<reference evidence="13 14" key="1">
    <citation type="submission" date="2016-02" db="EMBL/GenBank/DDBJ databases">
        <authorList>
            <consortium name="Pathogen Informatics"/>
        </authorList>
    </citation>
    <scope>NUCLEOTIDE SEQUENCE [LARGE SCALE GENOMIC DNA]</scope>
    <source>
        <strain evidence="13 14">RC20</strain>
    </source>
</reference>
<dbReference type="GO" id="GO:0005737">
    <property type="term" value="C:cytoplasm"/>
    <property type="evidence" value="ECO:0007669"/>
    <property type="project" value="UniProtKB-SubCell"/>
</dbReference>
<dbReference type="Pfam" id="PF04452">
    <property type="entry name" value="Methyltrans_RNA"/>
    <property type="match status" value="1"/>
</dbReference>
<dbReference type="Pfam" id="PF20260">
    <property type="entry name" value="PUA_4"/>
    <property type="match status" value="1"/>
</dbReference>
<evidence type="ECO:0000256" key="9">
    <source>
        <dbReference type="ARBA" id="ARBA00047944"/>
    </source>
</evidence>
<dbReference type="Proteomes" id="UP000069632">
    <property type="component" value="Unassembled WGS sequence"/>
</dbReference>
<dbReference type="GO" id="GO:0070042">
    <property type="term" value="F:rRNA (uridine-N3-)-methyltransferase activity"/>
    <property type="evidence" value="ECO:0007669"/>
    <property type="project" value="TreeGrafter"/>
</dbReference>
<protein>
    <recommendedName>
        <fullName evidence="10">Ribosomal RNA small subunit methyltransferase E</fullName>
        <ecNumber evidence="10">2.1.1.193</ecNumber>
    </recommendedName>
</protein>
<dbReference type="OrthoDB" id="9815641at2"/>
<dbReference type="CDD" id="cd18084">
    <property type="entry name" value="RsmE-like"/>
    <property type="match status" value="1"/>
</dbReference>
<accession>A0A128EAP9</accession>
<evidence type="ECO:0000313" key="13">
    <source>
        <dbReference type="EMBL" id="CZE46035.1"/>
    </source>
</evidence>
<feature type="domain" description="Ribosomal RNA small subunit methyltransferase E PUA-like" evidence="12">
    <location>
        <begin position="17"/>
        <end position="62"/>
    </location>
</feature>
<comment type="similarity">
    <text evidence="2 10">Belongs to the RNA methyltransferase RsmE family.</text>
</comment>
<sequence>MTFLYSKMAGDEQIVVENEQFNHLKARRAKLSERIDVRNLKDGFNYIYEIREIGRKSANLELIFKNSVAEIEHKLSLAWAVVESSVIEKTLPMLNEMGVFKLIFVYCDFSQKNIKLDLDRFERILIASSQQCGRNSLLQIEVLKDSKEFFDKFSQISLIDFGGKNLANATLDEIFFIGPEGGFSQEERELFNKSYGLNSPYILRSNSAIVAIASKMLL</sequence>
<dbReference type="NCBIfam" id="TIGR00046">
    <property type="entry name" value="RsmE family RNA methyltransferase"/>
    <property type="match status" value="1"/>
</dbReference>
<evidence type="ECO:0000256" key="3">
    <source>
        <dbReference type="ARBA" id="ARBA00022490"/>
    </source>
</evidence>
<dbReference type="PIRSF" id="PIRSF015601">
    <property type="entry name" value="MTase_slr0722"/>
    <property type="match status" value="1"/>
</dbReference>
<evidence type="ECO:0000256" key="6">
    <source>
        <dbReference type="ARBA" id="ARBA00022679"/>
    </source>
</evidence>
<comment type="function">
    <text evidence="8 10">Specifically methylates the N3 position of the uracil ring of uridine 1498 (m3U1498) in 16S rRNA. Acts on the fully assembled 30S ribosomal subunit.</text>
</comment>
<dbReference type="EMBL" id="FIZP01000001">
    <property type="protein sequence ID" value="CZE46035.1"/>
    <property type="molecule type" value="Genomic_DNA"/>
</dbReference>
<dbReference type="InterPro" id="IPR006700">
    <property type="entry name" value="RsmE"/>
</dbReference>
<keyword evidence="4 10" id="KW-0698">rRNA processing</keyword>
<organism evidence="13 14">
    <name type="scientific">Campylobacter geochelonis</name>
    <dbReference type="NCBI Taxonomy" id="1780362"/>
    <lineage>
        <taxon>Bacteria</taxon>
        <taxon>Pseudomonadati</taxon>
        <taxon>Campylobacterota</taxon>
        <taxon>Epsilonproteobacteria</taxon>
        <taxon>Campylobacterales</taxon>
        <taxon>Campylobacteraceae</taxon>
        <taxon>Campylobacter</taxon>
    </lineage>
</organism>
<proteinExistence type="inferred from homology"/>
<keyword evidence="6 10" id="KW-0808">Transferase</keyword>
<keyword evidence="3 10" id="KW-0963">Cytoplasm</keyword>
<evidence type="ECO:0000259" key="11">
    <source>
        <dbReference type="Pfam" id="PF04452"/>
    </source>
</evidence>
<dbReference type="InterPro" id="IPR029028">
    <property type="entry name" value="Alpha/beta_knot_MTases"/>
</dbReference>
<dbReference type="PANTHER" id="PTHR30027:SF3">
    <property type="entry name" value="16S RRNA (URACIL(1498)-N(3))-METHYLTRANSFERASE"/>
    <property type="match status" value="1"/>
</dbReference>
<evidence type="ECO:0000259" key="12">
    <source>
        <dbReference type="Pfam" id="PF20260"/>
    </source>
</evidence>